<dbReference type="EMBL" id="OV651825">
    <property type="protein sequence ID" value="CAH1102967.1"/>
    <property type="molecule type" value="Genomic_DNA"/>
</dbReference>
<dbReference type="InterPro" id="IPR027473">
    <property type="entry name" value="L-asparaginase_C"/>
</dbReference>
<evidence type="ECO:0000259" key="8">
    <source>
        <dbReference type="Pfam" id="PF00710"/>
    </source>
</evidence>
<protein>
    <recommendedName>
        <fullName evidence="1">asparaginase</fullName>
        <ecNumber evidence="1">3.5.1.1</ecNumber>
    </recommendedName>
</protein>
<dbReference type="InterPro" id="IPR041725">
    <property type="entry name" value="L-asparaginase_I"/>
</dbReference>
<dbReference type="InterPro" id="IPR006034">
    <property type="entry name" value="Asparaginase/glutaminase-like"/>
</dbReference>
<dbReference type="PIRSF" id="PIRSF001220">
    <property type="entry name" value="L-ASNase_gatD"/>
    <property type="match status" value="1"/>
</dbReference>
<dbReference type="OrthoDB" id="542841at2759"/>
<keyword evidence="4" id="KW-0040">ANK repeat</keyword>
<dbReference type="PIRSF" id="PIRSF500176">
    <property type="entry name" value="L_ASNase"/>
    <property type="match status" value="1"/>
</dbReference>
<dbReference type="Pfam" id="PF00710">
    <property type="entry name" value="Asparaginase"/>
    <property type="match status" value="1"/>
</dbReference>
<dbReference type="AlphaFoldDB" id="A0A9P0GAY3"/>
<evidence type="ECO:0000256" key="2">
    <source>
        <dbReference type="ARBA" id="ARBA00022737"/>
    </source>
</evidence>
<dbReference type="PRINTS" id="PR00139">
    <property type="entry name" value="ASNGLNASE"/>
</dbReference>
<evidence type="ECO:0000259" key="9">
    <source>
        <dbReference type="Pfam" id="PF17763"/>
    </source>
</evidence>
<dbReference type="InterPro" id="IPR036152">
    <property type="entry name" value="Asp/glu_Ase-like_sf"/>
</dbReference>
<evidence type="ECO:0000256" key="4">
    <source>
        <dbReference type="ARBA" id="ARBA00023043"/>
    </source>
</evidence>
<dbReference type="PANTHER" id="PTHR11707:SF28">
    <property type="entry name" value="60 KDA LYSOPHOSPHOLIPASE"/>
    <property type="match status" value="1"/>
</dbReference>
<keyword evidence="11" id="KW-1185">Reference proteome</keyword>
<dbReference type="Proteomes" id="UP001153636">
    <property type="component" value="Chromosome 13"/>
</dbReference>
<dbReference type="GO" id="GO:0004067">
    <property type="term" value="F:asparaginase activity"/>
    <property type="evidence" value="ECO:0007669"/>
    <property type="project" value="UniProtKB-UniRule"/>
</dbReference>
<evidence type="ECO:0000256" key="6">
    <source>
        <dbReference type="PIRSR" id="PIRSR001220-2"/>
    </source>
</evidence>
<sequence>MVHIKRVLVLYVGGTIGMKKNYKGVLCPTPNAFFNEVKSHPEMHDSYWVNENPDKLLEANELALPRNYDPQQITYQIVEYSPLLDSSNMTCKDWIRLASDIEYYYNSYDGFIILHGTDTLGYTAAALSFMFEGLQKPVIVTGSQIPIYESRSDAKDNFTKSLVIAGSFDIPEVCVFFANKLFRGNRVTKINTDMLDAFDSPNYHSLVDVGISFKMYEHYIKKVDYNQSFTAYTNLNPNVAVLYFFPTINAEMLESFLRTSVEGVVIQSFGTGNIPSERKDILKVLKEAINRNTLIVNITQCARGTVISSYESGKVLDEIGIVSGKDMTVEAALTKLAYVLGLQELTFMQKVMLMKTNLRGEMTP</sequence>
<dbReference type="NCBIfam" id="TIGR00519">
    <property type="entry name" value="asnASE_I"/>
    <property type="match status" value="1"/>
</dbReference>
<dbReference type="FunFam" id="3.40.50.1170:FF:000003">
    <property type="entry name" value="60 kDa lysophospholipase"/>
    <property type="match status" value="1"/>
</dbReference>
<dbReference type="Pfam" id="PF17763">
    <property type="entry name" value="Asparaginase_C"/>
    <property type="match status" value="1"/>
</dbReference>
<gene>
    <name evidence="10" type="ORF">PSYICH_LOCUS4100</name>
</gene>
<feature type="binding site" evidence="6">
    <location>
        <begin position="117"/>
        <end position="118"/>
    </location>
    <ligand>
        <name>substrate</name>
    </ligand>
</feature>
<dbReference type="SMART" id="SM00870">
    <property type="entry name" value="Asparaginase"/>
    <property type="match status" value="1"/>
</dbReference>
<feature type="binding site" evidence="6">
    <location>
        <position position="86"/>
    </location>
    <ligand>
        <name>substrate</name>
    </ligand>
</feature>
<evidence type="ECO:0000256" key="3">
    <source>
        <dbReference type="ARBA" id="ARBA00022801"/>
    </source>
</evidence>
<feature type="domain" description="L-asparaginase N-terminal" evidence="8">
    <location>
        <begin position="6"/>
        <end position="218"/>
    </location>
</feature>
<dbReference type="InterPro" id="IPR027474">
    <property type="entry name" value="L-asparaginase_N"/>
</dbReference>
<keyword evidence="3" id="KW-0378">Hydrolase</keyword>
<dbReference type="InterPro" id="IPR006033">
    <property type="entry name" value="AsnA_fam"/>
</dbReference>
<evidence type="ECO:0000313" key="10">
    <source>
        <dbReference type="EMBL" id="CAH1102967.1"/>
    </source>
</evidence>
<proteinExistence type="inferred from homology"/>
<dbReference type="EC" id="3.5.1.1" evidence="1"/>
<dbReference type="PROSITE" id="PS51732">
    <property type="entry name" value="ASN_GLN_ASE_3"/>
    <property type="match status" value="1"/>
</dbReference>
<evidence type="ECO:0000256" key="7">
    <source>
        <dbReference type="PROSITE-ProRule" id="PRU10100"/>
    </source>
</evidence>
<dbReference type="PANTHER" id="PTHR11707">
    <property type="entry name" value="L-ASPARAGINASE"/>
    <property type="match status" value="1"/>
</dbReference>
<dbReference type="InterPro" id="IPR040919">
    <property type="entry name" value="Asparaginase_C"/>
</dbReference>
<evidence type="ECO:0000313" key="11">
    <source>
        <dbReference type="Proteomes" id="UP001153636"/>
    </source>
</evidence>
<dbReference type="Gene3D" id="3.40.50.1170">
    <property type="entry name" value="L-asparaginase, N-terminal domain"/>
    <property type="match status" value="1"/>
</dbReference>
<keyword evidence="2" id="KW-0677">Repeat</keyword>
<name>A0A9P0GAY3_9CUCU</name>
<dbReference type="FunFam" id="3.40.50.40:FF:000001">
    <property type="entry name" value="L-asparaginase 1"/>
    <property type="match status" value="1"/>
</dbReference>
<dbReference type="SUPFAM" id="SSF53774">
    <property type="entry name" value="Glutaminase/Asparaginase"/>
    <property type="match status" value="1"/>
</dbReference>
<evidence type="ECO:0000256" key="1">
    <source>
        <dbReference type="ARBA" id="ARBA00012920"/>
    </source>
</evidence>
<dbReference type="GO" id="GO:0009066">
    <property type="term" value="P:aspartate family amino acid metabolic process"/>
    <property type="evidence" value="ECO:0007669"/>
    <property type="project" value="UniProtKB-ARBA"/>
</dbReference>
<organism evidence="10 11">
    <name type="scientific">Psylliodes chrysocephalus</name>
    <dbReference type="NCBI Taxonomy" id="3402493"/>
    <lineage>
        <taxon>Eukaryota</taxon>
        <taxon>Metazoa</taxon>
        <taxon>Ecdysozoa</taxon>
        <taxon>Arthropoda</taxon>
        <taxon>Hexapoda</taxon>
        <taxon>Insecta</taxon>
        <taxon>Pterygota</taxon>
        <taxon>Neoptera</taxon>
        <taxon>Endopterygota</taxon>
        <taxon>Coleoptera</taxon>
        <taxon>Polyphaga</taxon>
        <taxon>Cucujiformia</taxon>
        <taxon>Chrysomeloidea</taxon>
        <taxon>Chrysomelidae</taxon>
        <taxon>Galerucinae</taxon>
        <taxon>Alticini</taxon>
        <taxon>Psylliodes</taxon>
    </lineage>
</organism>
<comment type="similarity">
    <text evidence="5">In the N-terminal section; belongs to the asparaginase 1 family.</text>
</comment>
<dbReference type="Gene3D" id="3.40.50.40">
    <property type="match status" value="1"/>
</dbReference>
<evidence type="ECO:0000256" key="5">
    <source>
        <dbReference type="ARBA" id="ARBA00061199"/>
    </source>
</evidence>
<reference evidence="10" key="1">
    <citation type="submission" date="2022-01" db="EMBL/GenBank/DDBJ databases">
        <authorList>
            <person name="King R."/>
        </authorList>
    </citation>
    <scope>NUCLEOTIDE SEQUENCE</scope>
</reference>
<accession>A0A9P0GAY3</accession>
<dbReference type="InterPro" id="IPR027475">
    <property type="entry name" value="Asparaginase/glutaminase_AS2"/>
</dbReference>
<dbReference type="SFLD" id="SFLDS00057">
    <property type="entry name" value="Glutaminase/Asparaginase"/>
    <property type="match status" value="1"/>
</dbReference>
<feature type="active site" evidence="7">
    <location>
        <position position="117"/>
    </location>
</feature>
<dbReference type="InterPro" id="IPR037152">
    <property type="entry name" value="L-asparaginase_N_sf"/>
</dbReference>
<dbReference type="PROSITE" id="PS00917">
    <property type="entry name" value="ASN_GLN_ASE_2"/>
    <property type="match status" value="1"/>
</dbReference>
<dbReference type="CDD" id="cd08963">
    <property type="entry name" value="L-asparaginase_I"/>
    <property type="match status" value="1"/>
</dbReference>
<feature type="domain" description="Asparaginase/glutaminase C-terminal" evidence="9">
    <location>
        <begin position="238"/>
        <end position="343"/>
    </location>
</feature>